<gene>
    <name evidence="1" type="primary">SEC5_2</name>
    <name evidence="1" type="ORF">DSO57_1036626</name>
</gene>
<keyword evidence="2" id="KW-1185">Reference proteome</keyword>
<organism evidence="1 2">
    <name type="scientific">Entomophthora muscae</name>
    <dbReference type="NCBI Taxonomy" id="34485"/>
    <lineage>
        <taxon>Eukaryota</taxon>
        <taxon>Fungi</taxon>
        <taxon>Fungi incertae sedis</taxon>
        <taxon>Zoopagomycota</taxon>
        <taxon>Entomophthoromycotina</taxon>
        <taxon>Entomophthoromycetes</taxon>
        <taxon>Entomophthorales</taxon>
        <taxon>Entomophthoraceae</taxon>
        <taxon>Entomophthora</taxon>
    </lineage>
</organism>
<accession>A0ACC2TA45</accession>
<protein>
    <submittedName>
        <fullName evidence="1">Exocyst complex component S5</fullName>
    </submittedName>
</protein>
<proteinExistence type="predicted"/>
<name>A0ACC2TA45_9FUNG</name>
<dbReference type="Proteomes" id="UP001165960">
    <property type="component" value="Unassembled WGS sequence"/>
</dbReference>
<evidence type="ECO:0000313" key="2">
    <source>
        <dbReference type="Proteomes" id="UP001165960"/>
    </source>
</evidence>
<reference evidence="1" key="1">
    <citation type="submission" date="2022-04" db="EMBL/GenBank/DDBJ databases">
        <title>Genome of the entomopathogenic fungus Entomophthora muscae.</title>
        <authorList>
            <person name="Elya C."/>
            <person name="Lovett B.R."/>
            <person name="Lee E."/>
            <person name="Macias A.M."/>
            <person name="Hajek A.E."/>
            <person name="De Bivort B.L."/>
            <person name="Kasson M.T."/>
            <person name="De Fine Licht H.H."/>
            <person name="Stajich J.E."/>
        </authorList>
    </citation>
    <scope>NUCLEOTIDE SEQUENCE</scope>
    <source>
        <strain evidence="1">Berkeley</strain>
    </source>
</reference>
<sequence length="724" mass="81907">MGEKKGDLKLLVQSNFNAFVGAKNTVDELQQEMRSNSITEETEYSTQAYEKTLMDAIEQANIVFGPIMERTSRSEKIRTTLNIVERYKFFFNLPSSMLEYIKNSKYDLAVRDYKKGRHLMKSAASGTGSEGALRSLFDKVWVAVQISVGKVHESIFSKLDNPWAEIDIQTKHISYLLQLDSPNDPVVYFLQNQHKWVIEFVDRSFSEYVETLSGEAPAEEFGTEQSLLKRAKVLDLLQSTDKADSFVAAVEKQAFSGRWRATLTLIKILSEVIGKTIPELFRFIEQFHSNDQYNKKFDSSRTEGVWSQITEEIVALLAIAISKLFHAEPVSLPRRSDKSRHFNVIAALNQKKLPPFPVDVCCYVAGHYAGLMAQELSAAVIEAKAVALSKHARKLLTSVFSTFRTDIISIFCDGWVQDSRALFLSQDPQRAILPNLFQDHQQKCIGILQTLVQTTAAVLPDLRPESDPAILECAIPSLIQSTQAFLDGVNYSILVIHEPAEGKNDHLVAGLSCLQSIKERTRKLLADFETKLALSKRLNLTEIKTSEKVLDGVFFDSLISAKFVSIRETIHYGILYSGFDWETDVTPKEIRPYIYEILMALVVVHAETIKMADHLVKRVLTTLAELIAQEFLICFRKLDQLSKQGALQATLEIEFIEQTLQPFNNFKITNTFKSVYGSVQQGHHAMGHPPFQNIQDKELRDLEKLIAAARHTTRTQFACFTLRG</sequence>
<evidence type="ECO:0000313" key="1">
    <source>
        <dbReference type="EMBL" id="KAJ9071465.1"/>
    </source>
</evidence>
<comment type="caution">
    <text evidence="1">The sequence shown here is derived from an EMBL/GenBank/DDBJ whole genome shotgun (WGS) entry which is preliminary data.</text>
</comment>
<dbReference type="EMBL" id="QTSX02003198">
    <property type="protein sequence ID" value="KAJ9071465.1"/>
    <property type="molecule type" value="Genomic_DNA"/>
</dbReference>